<accession>A0A512IBP3</accession>
<evidence type="ECO:0000256" key="1">
    <source>
        <dbReference type="SAM" id="MobiDB-lite"/>
    </source>
</evidence>
<dbReference type="SUPFAM" id="SSF52266">
    <property type="entry name" value="SGNH hydrolase"/>
    <property type="match status" value="1"/>
</dbReference>
<protein>
    <submittedName>
        <fullName evidence="3">SGNH hydrolase</fullName>
    </submittedName>
</protein>
<dbReference type="Proteomes" id="UP000321103">
    <property type="component" value="Unassembled WGS sequence"/>
</dbReference>
<dbReference type="Gene3D" id="3.40.50.1110">
    <property type="entry name" value="SGNH hydrolase"/>
    <property type="match status" value="1"/>
</dbReference>
<feature type="domain" description="SGNH hydrolase-type esterase" evidence="2">
    <location>
        <begin position="22"/>
        <end position="194"/>
    </location>
</feature>
<gene>
    <name evidence="3" type="ORF">KTU01_12510</name>
</gene>
<dbReference type="AlphaFoldDB" id="A0A512IBP3"/>
<sequence>MTEPTAPRPAPVPPARPIRYVALGDSMTEGVGDPDPARPNGVRGWADLVAEQLTAAHPDTRYANLAVRGRLLRGIVEGQLDACLALEPTLVSLYAGGNDMLRPRADVDGLMEVYEQAVARLRSSGAEVVLFTAFDPGRDAPTSWTRPRQALYNEHVREIADRHGCRVLDYWRMRALQDWRYWAVDRLHMSTAGHTYVAARMLELLGVAHTLELPPTDQLPVTASPGVLKEDLYWAREYLLPWIGRRLRGTSSGDAVAARHPGWTTLLPRAVVPAGPAPRGAAGLRGSGEPVDWPEAGHA</sequence>
<evidence type="ECO:0000259" key="2">
    <source>
        <dbReference type="Pfam" id="PF13472"/>
    </source>
</evidence>
<evidence type="ECO:0000313" key="4">
    <source>
        <dbReference type="Proteomes" id="UP000321103"/>
    </source>
</evidence>
<name>A0A512IBP3_9MICC</name>
<dbReference type="STRING" id="388357.GCA_001580365_01431"/>
<organism evidence="3 4">
    <name type="scientific">Kocuria turfanensis</name>
    <dbReference type="NCBI Taxonomy" id="388357"/>
    <lineage>
        <taxon>Bacteria</taxon>
        <taxon>Bacillati</taxon>
        <taxon>Actinomycetota</taxon>
        <taxon>Actinomycetes</taxon>
        <taxon>Micrococcales</taxon>
        <taxon>Micrococcaceae</taxon>
        <taxon>Kocuria</taxon>
    </lineage>
</organism>
<keyword evidence="3" id="KW-0378">Hydrolase</keyword>
<dbReference type="CDD" id="cd01832">
    <property type="entry name" value="SGNH_hydrolase_like_1"/>
    <property type="match status" value="1"/>
</dbReference>
<keyword evidence="4" id="KW-1185">Reference proteome</keyword>
<evidence type="ECO:0000313" key="3">
    <source>
        <dbReference type="EMBL" id="GEO95128.1"/>
    </source>
</evidence>
<proteinExistence type="predicted"/>
<dbReference type="RefSeq" id="WP_232319417.1">
    <property type="nucleotide sequence ID" value="NZ_BJZS01000031.1"/>
</dbReference>
<dbReference type="PANTHER" id="PTHR43784:SF2">
    <property type="entry name" value="GDSL-LIKE LIPASE_ACYLHYDROLASE, PUTATIVE (AFU_ORTHOLOGUE AFUA_2G00820)-RELATED"/>
    <property type="match status" value="1"/>
</dbReference>
<dbReference type="EMBL" id="BJZS01000031">
    <property type="protein sequence ID" value="GEO95128.1"/>
    <property type="molecule type" value="Genomic_DNA"/>
</dbReference>
<dbReference type="Pfam" id="PF13472">
    <property type="entry name" value="Lipase_GDSL_2"/>
    <property type="match status" value="1"/>
</dbReference>
<dbReference type="PANTHER" id="PTHR43784">
    <property type="entry name" value="GDSL-LIKE LIPASE/ACYLHYDROLASE, PUTATIVE (AFU_ORTHOLOGUE AFUA_2G00820)-RELATED"/>
    <property type="match status" value="1"/>
</dbReference>
<feature type="region of interest" description="Disordered" evidence="1">
    <location>
        <begin position="277"/>
        <end position="299"/>
    </location>
</feature>
<reference evidence="3 4" key="1">
    <citation type="submission" date="2019-07" db="EMBL/GenBank/DDBJ databases">
        <title>Whole genome shotgun sequence of Kocuria turfanensis NBRC 107627.</title>
        <authorList>
            <person name="Hosoyama A."/>
            <person name="Uohara A."/>
            <person name="Ohji S."/>
            <person name="Ichikawa N."/>
        </authorList>
    </citation>
    <scope>NUCLEOTIDE SEQUENCE [LARGE SCALE GENOMIC DNA]</scope>
    <source>
        <strain evidence="3 4">NBRC 107627</strain>
    </source>
</reference>
<dbReference type="InterPro" id="IPR053140">
    <property type="entry name" value="GDSL_Rv0518-like"/>
</dbReference>
<dbReference type="InterPro" id="IPR036514">
    <property type="entry name" value="SGNH_hydro_sf"/>
</dbReference>
<dbReference type="InterPro" id="IPR013830">
    <property type="entry name" value="SGNH_hydro"/>
</dbReference>
<comment type="caution">
    <text evidence="3">The sequence shown here is derived from an EMBL/GenBank/DDBJ whole genome shotgun (WGS) entry which is preliminary data.</text>
</comment>
<dbReference type="GO" id="GO:0016787">
    <property type="term" value="F:hydrolase activity"/>
    <property type="evidence" value="ECO:0007669"/>
    <property type="project" value="UniProtKB-KW"/>
</dbReference>